<evidence type="ECO:0000256" key="4">
    <source>
        <dbReference type="ARBA" id="ARBA00022984"/>
    </source>
</evidence>
<evidence type="ECO:0000256" key="1">
    <source>
        <dbReference type="ARBA" id="ARBA00009943"/>
    </source>
</evidence>
<name>A0A7V3JAN7_UNCC3</name>
<dbReference type="EMBL" id="DTGG01000123">
    <property type="protein sequence ID" value="HFZ09279.1"/>
    <property type="molecule type" value="Genomic_DNA"/>
</dbReference>
<evidence type="ECO:0000256" key="2">
    <source>
        <dbReference type="ARBA" id="ARBA00022679"/>
    </source>
</evidence>
<dbReference type="Gene3D" id="3.40.630.30">
    <property type="match status" value="2"/>
</dbReference>
<comment type="caution">
    <text evidence="8">The sequence shown here is derived from an EMBL/GenBank/DDBJ whole genome shotgun (WGS) entry which is preliminary data.</text>
</comment>
<dbReference type="GO" id="GO:0016755">
    <property type="term" value="F:aminoacyltransferase activity"/>
    <property type="evidence" value="ECO:0007669"/>
    <property type="project" value="InterPro"/>
</dbReference>
<evidence type="ECO:0000256" key="6">
    <source>
        <dbReference type="ARBA" id="ARBA00023316"/>
    </source>
</evidence>
<dbReference type="SUPFAM" id="SSF55729">
    <property type="entry name" value="Acyl-CoA N-acyltransferases (Nat)"/>
    <property type="match status" value="2"/>
</dbReference>
<dbReference type="PROSITE" id="PS51186">
    <property type="entry name" value="GNAT"/>
    <property type="match status" value="1"/>
</dbReference>
<dbReference type="GO" id="GO:0008360">
    <property type="term" value="P:regulation of cell shape"/>
    <property type="evidence" value="ECO:0007669"/>
    <property type="project" value="UniProtKB-KW"/>
</dbReference>
<evidence type="ECO:0000313" key="8">
    <source>
        <dbReference type="EMBL" id="HFZ09279.1"/>
    </source>
</evidence>
<organism evidence="8">
    <name type="scientific">candidate division CPR3 bacterium</name>
    <dbReference type="NCBI Taxonomy" id="2268181"/>
    <lineage>
        <taxon>Bacteria</taxon>
        <taxon>Bacteria division CPR3</taxon>
    </lineage>
</organism>
<dbReference type="PROSITE" id="PS51191">
    <property type="entry name" value="FEMABX"/>
    <property type="match status" value="1"/>
</dbReference>
<dbReference type="AlphaFoldDB" id="A0A7V3JAN7"/>
<dbReference type="InterPro" id="IPR000182">
    <property type="entry name" value="GNAT_dom"/>
</dbReference>
<dbReference type="InterPro" id="IPR050644">
    <property type="entry name" value="PG_Glycine_Bridge_Synth"/>
</dbReference>
<dbReference type="InterPro" id="IPR016181">
    <property type="entry name" value="Acyl_CoA_acyltransferase"/>
</dbReference>
<protein>
    <submittedName>
        <fullName evidence="8">GNAT family N-acetyltransferase</fullName>
    </submittedName>
</protein>
<dbReference type="PANTHER" id="PTHR36174">
    <property type="entry name" value="LIPID II:GLYCINE GLYCYLTRANSFERASE"/>
    <property type="match status" value="1"/>
</dbReference>
<dbReference type="PANTHER" id="PTHR36174:SF1">
    <property type="entry name" value="LIPID II:GLYCINE GLYCYLTRANSFERASE"/>
    <property type="match status" value="1"/>
</dbReference>
<keyword evidence="3" id="KW-0133">Cell shape</keyword>
<gene>
    <name evidence="8" type="ORF">ENV41_04020</name>
</gene>
<keyword evidence="4" id="KW-0573">Peptidoglycan synthesis</keyword>
<accession>A0A7V3JAN7</accession>
<dbReference type="GO" id="GO:0016747">
    <property type="term" value="F:acyltransferase activity, transferring groups other than amino-acyl groups"/>
    <property type="evidence" value="ECO:0007669"/>
    <property type="project" value="InterPro"/>
</dbReference>
<evidence type="ECO:0000256" key="5">
    <source>
        <dbReference type="ARBA" id="ARBA00023315"/>
    </source>
</evidence>
<proteinExistence type="inferred from homology"/>
<comment type="similarity">
    <text evidence="1">Belongs to the FemABX family.</text>
</comment>
<keyword evidence="5" id="KW-0012">Acyltransferase</keyword>
<reference evidence="8" key="1">
    <citation type="journal article" date="2020" name="mSystems">
        <title>Genome- and Community-Level Interaction Insights into Carbon Utilization and Element Cycling Functions of Hydrothermarchaeota in Hydrothermal Sediment.</title>
        <authorList>
            <person name="Zhou Z."/>
            <person name="Liu Y."/>
            <person name="Xu W."/>
            <person name="Pan J."/>
            <person name="Luo Z.H."/>
            <person name="Li M."/>
        </authorList>
    </citation>
    <scope>NUCLEOTIDE SEQUENCE [LARGE SCALE GENOMIC DNA]</scope>
    <source>
        <strain evidence="8">SpSt-757</strain>
    </source>
</reference>
<evidence type="ECO:0000256" key="3">
    <source>
        <dbReference type="ARBA" id="ARBA00022960"/>
    </source>
</evidence>
<keyword evidence="2 8" id="KW-0808">Transferase</keyword>
<dbReference type="InterPro" id="IPR003447">
    <property type="entry name" value="FEMABX"/>
</dbReference>
<dbReference type="GO" id="GO:0071555">
    <property type="term" value="P:cell wall organization"/>
    <property type="evidence" value="ECO:0007669"/>
    <property type="project" value="UniProtKB-KW"/>
</dbReference>
<dbReference type="Pfam" id="PF13480">
    <property type="entry name" value="Acetyltransf_6"/>
    <property type="match status" value="1"/>
</dbReference>
<feature type="domain" description="N-acetyltransferase" evidence="7">
    <location>
        <begin position="170"/>
        <end position="324"/>
    </location>
</feature>
<dbReference type="GO" id="GO:0009252">
    <property type="term" value="P:peptidoglycan biosynthetic process"/>
    <property type="evidence" value="ECO:0007669"/>
    <property type="project" value="UniProtKB-KW"/>
</dbReference>
<dbReference type="InterPro" id="IPR038740">
    <property type="entry name" value="BioF2-like_GNAT_dom"/>
</dbReference>
<evidence type="ECO:0000259" key="7">
    <source>
        <dbReference type="PROSITE" id="PS51186"/>
    </source>
</evidence>
<sequence length="350" mass="40859">MKAILVDPSLDERWDQFVESHPYGWVCHLSGWKRALEAAFPHMRGHYLALVDDSGEIQAGLPLFEVRSPITGNRLVSIPFATLCDPLVQTRVQWDILLEKAKELAKRTKVAWMEIRAYRNTAFLNDSNLTPYMRFKNHYLLLNKPTEELFRSFHPSTVRYMIKKASKLPCEIKEADIEEEVQSFYRLYTITRKRLGLPPQPLRFFFLWRELGAENIKFLLALLSGKPIAALMLLVFKERASWEAVGLVDEARSSGIGYLLVWEAIKKAHIEGKKIFDFGRTTVENQGLMAFKSRWGTQVMDLPQFYWPEKRPTQRERLMDHWESRMRKICSKFPTPIFRALGSLCYKHMG</sequence>
<keyword evidence="6" id="KW-0961">Cell wall biogenesis/degradation</keyword>